<evidence type="ECO:0008006" key="3">
    <source>
        <dbReference type="Google" id="ProtNLM"/>
    </source>
</evidence>
<dbReference type="PANTHER" id="PTHR37563:SF2">
    <property type="entry name" value="PHYTANOYL-COA DIOXYGENASE FAMILY PROTEIN (AFU_ORTHOLOGUE AFUA_2G03330)"/>
    <property type="match status" value="1"/>
</dbReference>
<dbReference type="EMBL" id="AWTV01000006">
    <property type="protein sequence ID" value="KIH92294.1"/>
    <property type="molecule type" value="Genomic_DNA"/>
</dbReference>
<evidence type="ECO:0000313" key="1">
    <source>
        <dbReference type="EMBL" id="KIH92294.1"/>
    </source>
</evidence>
<dbReference type="OrthoDB" id="407832at2759"/>
<dbReference type="Proteomes" id="UP000031575">
    <property type="component" value="Unassembled WGS sequence"/>
</dbReference>
<gene>
    <name evidence="1" type="ORF">SPBR_03001</name>
</gene>
<dbReference type="VEuPathDB" id="FungiDB:SPBR_03001"/>
<keyword evidence="2" id="KW-1185">Reference proteome</keyword>
<reference evidence="1 2" key="1">
    <citation type="journal article" date="2014" name="BMC Genomics">
        <title>Comparative genomics of the major fungal agents of human and animal Sporotrichosis: Sporothrix schenckii and Sporothrix brasiliensis.</title>
        <authorList>
            <person name="Teixeira M.M."/>
            <person name="de Almeida L.G."/>
            <person name="Kubitschek-Barreira P."/>
            <person name="Alves F.L."/>
            <person name="Kioshima E.S."/>
            <person name="Abadio A.K."/>
            <person name="Fernandes L."/>
            <person name="Derengowski L.S."/>
            <person name="Ferreira K.S."/>
            <person name="Souza R.C."/>
            <person name="Ruiz J.C."/>
            <person name="de Andrade N.C."/>
            <person name="Paes H.C."/>
            <person name="Nicola A.M."/>
            <person name="Albuquerque P."/>
            <person name="Gerber A.L."/>
            <person name="Martins V.P."/>
            <person name="Peconick L.D."/>
            <person name="Neto A.V."/>
            <person name="Chaucanez C.B."/>
            <person name="Silva P.A."/>
            <person name="Cunha O.L."/>
            <person name="de Oliveira F.F."/>
            <person name="dos Santos T.C."/>
            <person name="Barros A.L."/>
            <person name="Soares M.A."/>
            <person name="de Oliveira L.M."/>
            <person name="Marini M.M."/>
            <person name="Villalobos-Duno H."/>
            <person name="Cunha M.M."/>
            <person name="de Hoog S."/>
            <person name="da Silveira J.F."/>
            <person name="Henrissat B."/>
            <person name="Nino-Vega G.A."/>
            <person name="Cisalpino P.S."/>
            <person name="Mora-Montes H.M."/>
            <person name="Almeida S.R."/>
            <person name="Stajich J.E."/>
            <person name="Lopes-Bezerra L.M."/>
            <person name="Vasconcelos A.T."/>
            <person name="Felipe M.S."/>
        </authorList>
    </citation>
    <scope>NUCLEOTIDE SEQUENCE [LARGE SCALE GENOMIC DNA]</scope>
    <source>
        <strain evidence="1 2">5110</strain>
    </source>
</reference>
<dbReference type="PANTHER" id="PTHR37563">
    <property type="entry name" value="PHYTANOYL-COA DIOXYGENASE FAMILY PROTEIN (AFU_ORTHOLOGUE AFUA_2G03330)"/>
    <property type="match status" value="1"/>
</dbReference>
<dbReference type="RefSeq" id="XP_040620304.1">
    <property type="nucleotide sequence ID" value="XM_040761304.1"/>
</dbReference>
<dbReference type="AlphaFoldDB" id="A0A0C2F0I3"/>
<proteinExistence type="predicted"/>
<dbReference type="InterPro" id="IPR008775">
    <property type="entry name" value="Phytyl_CoA_dOase-like"/>
</dbReference>
<dbReference type="Pfam" id="PF05721">
    <property type="entry name" value="PhyH"/>
    <property type="match status" value="1"/>
</dbReference>
<dbReference type="GeneID" id="63676225"/>
<dbReference type="InterPro" id="IPR051961">
    <property type="entry name" value="Fungal_Metabolite_Diox"/>
</dbReference>
<sequence>MAQSTDVIDHPTVIALTDEERDSGVMSDSKLYNAIEAFFTDGLVVVENAIDAAIIDKLNNRMLQDTERLLAGQGHVHFNHLNVNAGTKGAAIGGNLSQVPPLEKDYLFPEVYANKHGARIVSNVLGPRPEVHFIRSNTLLATGERQLVHSDIRFEHPEHPFAIAFNTCLVDVGPENGSTELWLGTQNTNIKDHSELGEPMIAPEKLEARRAVRPPIYPRIKKGSIVLRDLRLWHAGMPNPTSNVRIMLAIVYYAAWYKNGVETPLPESLKPTVEGLETYANIKIATKWVPDEGYNYLDIKFSNNFSSTLTPWVWDKIKNVKTVKGY</sequence>
<protein>
    <recommendedName>
        <fullName evidence="3">Phytanoyl-CoA dioxygenase family protein</fullName>
    </recommendedName>
</protein>
<organism evidence="1 2">
    <name type="scientific">Sporothrix brasiliensis 5110</name>
    <dbReference type="NCBI Taxonomy" id="1398154"/>
    <lineage>
        <taxon>Eukaryota</taxon>
        <taxon>Fungi</taxon>
        <taxon>Dikarya</taxon>
        <taxon>Ascomycota</taxon>
        <taxon>Pezizomycotina</taxon>
        <taxon>Sordariomycetes</taxon>
        <taxon>Sordariomycetidae</taxon>
        <taxon>Ophiostomatales</taxon>
        <taxon>Ophiostomataceae</taxon>
        <taxon>Sporothrix</taxon>
    </lineage>
</organism>
<dbReference type="SUPFAM" id="SSF51197">
    <property type="entry name" value="Clavaminate synthase-like"/>
    <property type="match status" value="1"/>
</dbReference>
<name>A0A0C2F0I3_9PEZI</name>
<dbReference type="Gene3D" id="2.60.120.620">
    <property type="entry name" value="q2cbj1_9rhob like domain"/>
    <property type="match status" value="1"/>
</dbReference>
<comment type="caution">
    <text evidence="1">The sequence shown here is derived from an EMBL/GenBank/DDBJ whole genome shotgun (WGS) entry which is preliminary data.</text>
</comment>
<evidence type="ECO:0000313" key="2">
    <source>
        <dbReference type="Proteomes" id="UP000031575"/>
    </source>
</evidence>
<accession>A0A0C2F0I3</accession>
<dbReference type="HOGENOM" id="CLU_043410_0_1_1"/>